<evidence type="ECO:0000313" key="3">
    <source>
        <dbReference type="Proteomes" id="UP000176233"/>
    </source>
</evidence>
<evidence type="ECO:0000313" key="2">
    <source>
        <dbReference type="EMBL" id="OGE79915.1"/>
    </source>
</evidence>
<gene>
    <name evidence="2" type="ORF">A2660_00470</name>
</gene>
<sequence>MRNLTLVFAGNPTIRKTNVVGSTYRWNIAILAAILLIGVLYFFTVNSLGTKGYAIRKLEQQILVLEESQKNLQMQATESQSINRIKANAQKLNFVPATNVAYLKDFDFALK</sequence>
<dbReference type="AlphaFoldDB" id="A0A1F5NQE9"/>
<organism evidence="2 3">
    <name type="scientific">Candidatus Doudnabacteria bacterium RIFCSPHIGHO2_01_FULL_45_18</name>
    <dbReference type="NCBI Taxonomy" id="1817823"/>
    <lineage>
        <taxon>Bacteria</taxon>
        <taxon>Candidatus Doudnaibacteriota</taxon>
    </lineage>
</organism>
<evidence type="ECO:0000256" key="1">
    <source>
        <dbReference type="SAM" id="Phobius"/>
    </source>
</evidence>
<name>A0A1F5NQE9_9BACT</name>
<accession>A0A1F5NQE9</accession>
<dbReference type="EMBL" id="MFEJ01000024">
    <property type="protein sequence ID" value="OGE79915.1"/>
    <property type="molecule type" value="Genomic_DNA"/>
</dbReference>
<keyword evidence="1" id="KW-1133">Transmembrane helix</keyword>
<reference evidence="2 3" key="1">
    <citation type="journal article" date="2016" name="Nat. Commun.">
        <title>Thousands of microbial genomes shed light on interconnected biogeochemical processes in an aquifer system.</title>
        <authorList>
            <person name="Anantharaman K."/>
            <person name="Brown C.T."/>
            <person name="Hug L.A."/>
            <person name="Sharon I."/>
            <person name="Castelle C.J."/>
            <person name="Probst A.J."/>
            <person name="Thomas B.C."/>
            <person name="Singh A."/>
            <person name="Wilkins M.J."/>
            <person name="Karaoz U."/>
            <person name="Brodie E.L."/>
            <person name="Williams K.H."/>
            <person name="Hubbard S.S."/>
            <person name="Banfield J.F."/>
        </authorList>
    </citation>
    <scope>NUCLEOTIDE SEQUENCE [LARGE SCALE GENOMIC DNA]</scope>
</reference>
<dbReference type="Proteomes" id="UP000176233">
    <property type="component" value="Unassembled WGS sequence"/>
</dbReference>
<keyword evidence="1" id="KW-0812">Transmembrane</keyword>
<proteinExistence type="predicted"/>
<protein>
    <recommendedName>
        <fullName evidence="4">Cell division protein FtsL</fullName>
    </recommendedName>
</protein>
<comment type="caution">
    <text evidence="2">The sequence shown here is derived from an EMBL/GenBank/DDBJ whole genome shotgun (WGS) entry which is preliminary data.</text>
</comment>
<evidence type="ECO:0008006" key="4">
    <source>
        <dbReference type="Google" id="ProtNLM"/>
    </source>
</evidence>
<feature type="transmembrane region" description="Helical" evidence="1">
    <location>
        <begin position="26"/>
        <end position="48"/>
    </location>
</feature>
<keyword evidence="1" id="KW-0472">Membrane</keyword>